<proteinExistence type="predicted"/>
<sequence>MADSIVEVGDCNSEPLSRTLSAAGAMALVAAIVTASLRHEYHRLVRRLGRVCESAVPLDIGLLVLPHVGSLPFARARR</sequence>
<dbReference type="HOGENOM" id="CLU_2617221_0_0_5"/>
<accession>N0BGI6</accession>
<dbReference type="KEGG" id="hdt:HYPDE_39233"/>
<dbReference type="EMBL" id="CP005587">
    <property type="protein sequence ID" value="AGK59516.1"/>
    <property type="molecule type" value="Genomic_DNA"/>
</dbReference>
<dbReference type="Proteomes" id="UP000005952">
    <property type="component" value="Chromosome"/>
</dbReference>
<dbReference type="AlphaFoldDB" id="N0BGI6"/>
<gene>
    <name evidence="2" type="ORF">HYPDE_39233</name>
</gene>
<name>N0BGI6_9HYPH</name>
<feature type="transmembrane region" description="Helical" evidence="1">
    <location>
        <begin position="20"/>
        <end position="37"/>
    </location>
</feature>
<evidence type="ECO:0000256" key="1">
    <source>
        <dbReference type="SAM" id="Phobius"/>
    </source>
</evidence>
<keyword evidence="3" id="KW-1185">Reference proteome</keyword>
<evidence type="ECO:0000313" key="3">
    <source>
        <dbReference type="Proteomes" id="UP000005952"/>
    </source>
</evidence>
<evidence type="ECO:0000313" key="2">
    <source>
        <dbReference type="EMBL" id="AGK59516.1"/>
    </source>
</evidence>
<organism evidence="2 3">
    <name type="scientific">Hyphomicrobium denitrificans 1NES1</name>
    <dbReference type="NCBI Taxonomy" id="670307"/>
    <lineage>
        <taxon>Bacteria</taxon>
        <taxon>Pseudomonadati</taxon>
        <taxon>Pseudomonadota</taxon>
        <taxon>Alphaproteobacteria</taxon>
        <taxon>Hyphomicrobiales</taxon>
        <taxon>Hyphomicrobiaceae</taxon>
        <taxon>Hyphomicrobium</taxon>
    </lineage>
</organism>
<reference evidence="2 3" key="1">
    <citation type="journal article" date="2013" name="Genome Announc.">
        <title>Genome sequences for three denitrifying bacterial strains isolated from a uranium- and nitrate-contaminated subsurface environment.</title>
        <authorList>
            <person name="Venkatramanan R."/>
            <person name="Prakash O."/>
            <person name="Woyke T."/>
            <person name="Chain P."/>
            <person name="Goodwin L.A."/>
            <person name="Watson D."/>
            <person name="Brooks S."/>
            <person name="Kostka J.E."/>
            <person name="Green S.J."/>
        </authorList>
    </citation>
    <scope>NUCLEOTIDE SEQUENCE [LARGE SCALE GENOMIC DNA]</scope>
    <source>
        <strain evidence="2 3">1NES1</strain>
    </source>
</reference>
<keyword evidence="1" id="KW-0812">Transmembrane</keyword>
<protein>
    <submittedName>
        <fullName evidence="2">Uncharacterized protein</fullName>
    </submittedName>
</protein>
<keyword evidence="1" id="KW-1133">Transmembrane helix</keyword>
<keyword evidence="1" id="KW-0472">Membrane</keyword>